<protein>
    <submittedName>
        <fullName evidence="1">Uncharacterized protein</fullName>
    </submittedName>
</protein>
<dbReference type="EMBL" id="GBRH01278085">
    <property type="protein sequence ID" value="JAD19810.1"/>
    <property type="molecule type" value="Transcribed_RNA"/>
</dbReference>
<reference evidence="1" key="1">
    <citation type="submission" date="2014-09" db="EMBL/GenBank/DDBJ databases">
        <authorList>
            <person name="Magalhaes I.L.F."/>
            <person name="Oliveira U."/>
            <person name="Santos F.R."/>
            <person name="Vidigal T.H.D.A."/>
            <person name="Brescovit A.D."/>
            <person name="Santos A.J."/>
        </authorList>
    </citation>
    <scope>NUCLEOTIDE SEQUENCE</scope>
    <source>
        <tissue evidence="1">Shoot tissue taken approximately 20 cm above the soil surface</tissue>
    </source>
</reference>
<reference evidence="1" key="2">
    <citation type="journal article" date="2015" name="Data Brief">
        <title>Shoot transcriptome of the giant reed, Arundo donax.</title>
        <authorList>
            <person name="Barrero R.A."/>
            <person name="Guerrero F.D."/>
            <person name="Moolhuijzen P."/>
            <person name="Goolsby J.A."/>
            <person name="Tidwell J."/>
            <person name="Bellgard S.E."/>
            <person name="Bellgard M.I."/>
        </authorList>
    </citation>
    <scope>NUCLEOTIDE SEQUENCE</scope>
    <source>
        <tissue evidence="1">Shoot tissue taken approximately 20 cm above the soil surface</tissue>
    </source>
</reference>
<organism evidence="1">
    <name type="scientific">Arundo donax</name>
    <name type="common">Giant reed</name>
    <name type="synonym">Donax arundinaceus</name>
    <dbReference type="NCBI Taxonomy" id="35708"/>
    <lineage>
        <taxon>Eukaryota</taxon>
        <taxon>Viridiplantae</taxon>
        <taxon>Streptophyta</taxon>
        <taxon>Embryophyta</taxon>
        <taxon>Tracheophyta</taxon>
        <taxon>Spermatophyta</taxon>
        <taxon>Magnoliopsida</taxon>
        <taxon>Liliopsida</taxon>
        <taxon>Poales</taxon>
        <taxon>Poaceae</taxon>
        <taxon>PACMAD clade</taxon>
        <taxon>Arundinoideae</taxon>
        <taxon>Arundineae</taxon>
        <taxon>Arundo</taxon>
    </lineage>
</organism>
<name>A0A0A8Y3E5_ARUDO</name>
<sequence>MPSAWRRRRPPKDARLHARCDLGAPRRPADAQRQWVCVSSSSLRIASRSFSSSAMGRR</sequence>
<accession>A0A0A8Y3E5</accession>
<dbReference type="AlphaFoldDB" id="A0A0A8Y3E5"/>
<evidence type="ECO:0000313" key="1">
    <source>
        <dbReference type="EMBL" id="JAD19810.1"/>
    </source>
</evidence>
<proteinExistence type="predicted"/>